<dbReference type="EMBL" id="CAAHFH010000001">
    <property type="protein sequence ID" value="VGO19920.1"/>
    <property type="molecule type" value="Genomic_DNA"/>
</dbReference>
<evidence type="ECO:0000313" key="1">
    <source>
        <dbReference type="EMBL" id="VGO19920.1"/>
    </source>
</evidence>
<evidence type="ECO:0000313" key="2">
    <source>
        <dbReference type="Proteomes" id="UP000346198"/>
    </source>
</evidence>
<accession>A0A6C2UIA2</accession>
<protein>
    <submittedName>
        <fullName evidence="1">Uncharacterized protein</fullName>
    </submittedName>
</protein>
<sequence>MLYIEQEIIAHPILGRQLSEGYIRKQNSKEKYGDDVIIEVVSRHAMAS</sequence>
<gene>
    <name evidence="1" type="ORF">SCARR_01980</name>
</gene>
<dbReference type="RefSeq" id="WP_168433184.1">
    <property type="nucleotide sequence ID" value="NZ_CAAHFH010000001.1"/>
</dbReference>
<proteinExistence type="predicted"/>
<dbReference type="AlphaFoldDB" id="A0A6C2UIA2"/>
<name>A0A6C2UIA2_9BACT</name>
<keyword evidence="2" id="KW-1185">Reference proteome</keyword>
<organism evidence="1 2">
    <name type="scientific">Pontiella sulfatireligans</name>
    <dbReference type="NCBI Taxonomy" id="2750658"/>
    <lineage>
        <taxon>Bacteria</taxon>
        <taxon>Pseudomonadati</taxon>
        <taxon>Kiritimatiellota</taxon>
        <taxon>Kiritimatiellia</taxon>
        <taxon>Kiritimatiellales</taxon>
        <taxon>Pontiellaceae</taxon>
        <taxon>Pontiella</taxon>
    </lineage>
</organism>
<reference evidence="1 2" key="1">
    <citation type="submission" date="2019-04" db="EMBL/GenBank/DDBJ databases">
        <authorList>
            <person name="Van Vliet M D."/>
        </authorList>
    </citation>
    <scope>NUCLEOTIDE SEQUENCE [LARGE SCALE GENOMIC DNA]</scope>
    <source>
        <strain evidence="1 2">F21</strain>
    </source>
</reference>
<dbReference type="Proteomes" id="UP000346198">
    <property type="component" value="Unassembled WGS sequence"/>
</dbReference>